<evidence type="ECO:0000259" key="2">
    <source>
        <dbReference type="Pfam" id="PF14383"/>
    </source>
</evidence>
<reference evidence="3 4" key="1">
    <citation type="journal article" date="2019" name="Plant Biotechnol. J.">
        <title>The red bayberry genome and genetic basis of sex determination.</title>
        <authorList>
            <person name="Jia H.M."/>
            <person name="Jia H.J."/>
            <person name="Cai Q.L."/>
            <person name="Wang Y."/>
            <person name="Zhao H.B."/>
            <person name="Yang W.F."/>
            <person name="Wang G.Y."/>
            <person name="Li Y.H."/>
            <person name="Zhan D.L."/>
            <person name="Shen Y.T."/>
            <person name="Niu Q.F."/>
            <person name="Chang L."/>
            <person name="Qiu J."/>
            <person name="Zhao L."/>
            <person name="Xie H.B."/>
            <person name="Fu W.Y."/>
            <person name="Jin J."/>
            <person name="Li X.W."/>
            <person name="Jiao Y."/>
            <person name="Zhou C.C."/>
            <person name="Tu T."/>
            <person name="Chai C.Y."/>
            <person name="Gao J.L."/>
            <person name="Fan L.J."/>
            <person name="van de Weg E."/>
            <person name="Wang J.Y."/>
            <person name="Gao Z.S."/>
        </authorList>
    </citation>
    <scope>NUCLEOTIDE SEQUENCE [LARGE SCALE GENOMIC DNA]</scope>
    <source>
        <tissue evidence="3">Leaves</tissue>
    </source>
</reference>
<accession>A0A6A1WGM8</accession>
<dbReference type="OrthoDB" id="1670627at2759"/>
<dbReference type="PANTHER" id="PTHR35499:SF4">
    <property type="entry name" value="ALC-INTERACTING PROTEIN 1"/>
    <property type="match status" value="1"/>
</dbReference>
<sequence length="420" mass="47824">MADLSPKADSGRFCAMLRRISCFRSLPTHPSDHILDSKTIKSEDQKENPKADATFQVPANPGIVARLMGLDSLPQTNWVPRKGAPDSVVRSKSLSFADYMLEFDLSQTQHRRVRTSVSFREVPELSQEQKHNLVVVYLDSVNETKGMRSKEKKSEMVSGDLKQRNEQRNKKKENIRERAPVQKKVDQGNKKIFKSRDEPTRASTYSSSKAGIGNRNGAKRLDLDPAHKKSAYRKDVASLRGKSPLNPVNQKKLLDEPRIARKRKFQPVKVQPACDSPQSSPVSDRDINDRAIQQERPLSEAWGPRELNLSGKSSPEVSYTDDLRVGAIKNKEWDTMYGPETPYYMEVVGKLFRLTENDIRKSTWIGKNFLRFEGFEEAVCIEFEQQILDVLLNQVVGELVETSHEDLLHAISREDLYNLV</sequence>
<dbReference type="Pfam" id="PF14383">
    <property type="entry name" value="VARLMGL"/>
    <property type="match status" value="1"/>
</dbReference>
<keyword evidence="4" id="KW-1185">Reference proteome</keyword>
<feature type="compositionally biased region" description="Basic and acidic residues" evidence="1">
    <location>
        <begin position="145"/>
        <end position="200"/>
    </location>
</feature>
<organism evidence="3 4">
    <name type="scientific">Morella rubra</name>
    <name type="common">Chinese bayberry</name>
    <dbReference type="NCBI Taxonomy" id="262757"/>
    <lineage>
        <taxon>Eukaryota</taxon>
        <taxon>Viridiplantae</taxon>
        <taxon>Streptophyta</taxon>
        <taxon>Embryophyta</taxon>
        <taxon>Tracheophyta</taxon>
        <taxon>Spermatophyta</taxon>
        <taxon>Magnoliopsida</taxon>
        <taxon>eudicotyledons</taxon>
        <taxon>Gunneridae</taxon>
        <taxon>Pentapetalae</taxon>
        <taxon>rosids</taxon>
        <taxon>fabids</taxon>
        <taxon>Fagales</taxon>
        <taxon>Myricaceae</taxon>
        <taxon>Morella</taxon>
    </lineage>
</organism>
<comment type="caution">
    <text evidence="3">The sequence shown here is derived from an EMBL/GenBank/DDBJ whole genome shotgun (WGS) entry which is preliminary data.</text>
</comment>
<dbReference type="Proteomes" id="UP000516437">
    <property type="component" value="Chromosome 2"/>
</dbReference>
<feature type="region of interest" description="Disordered" evidence="1">
    <location>
        <begin position="145"/>
        <end position="315"/>
    </location>
</feature>
<dbReference type="PANTHER" id="PTHR35499">
    <property type="entry name" value="OS05G0128300 PROTEIN"/>
    <property type="match status" value="1"/>
</dbReference>
<feature type="compositionally biased region" description="Basic and acidic residues" evidence="1">
    <location>
        <begin position="219"/>
        <end position="237"/>
    </location>
</feature>
<evidence type="ECO:0000313" key="4">
    <source>
        <dbReference type="Proteomes" id="UP000516437"/>
    </source>
</evidence>
<feature type="domain" description="DUF3741" evidence="2">
    <location>
        <begin position="61"/>
        <end position="77"/>
    </location>
</feature>
<evidence type="ECO:0000256" key="1">
    <source>
        <dbReference type="SAM" id="MobiDB-lite"/>
    </source>
</evidence>
<name>A0A6A1WGM8_9ROSI</name>
<evidence type="ECO:0000313" key="3">
    <source>
        <dbReference type="EMBL" id="KAB1224364.1"/>
    </source>
</evidence>
<protein>
    <recommendedName>
        <fullName evidence="2">DUF3741 domain-containing protein</fullName>
    </recommendedName>
</protein>
<gene>
    <name evidence="3" type="ORF">CJ030_MR2G006755</name>
</gene>
<dbReference type="EMBL" id="RXIC02000020">
    <property type="protein sequence ID" value="KAB1224364.1"/>
    <property type="molecule type" value="Genomic_DNA"/>
</dbReference>
<feature type="compositionally biased region" description="Basic and acidic residues" evidence="1">
    <location>
        <begin position="283"/>
        <end position="293"/>
    </location>
</feature>
<dbReference type="AlphaFoldDB" id="A0A6A1WGM8"/>
<proteinExistence type="predicted"/>
<dbReference type="InterPro" id="IPR032795">
    <property type="entry name" value="DUF3741-assoc"/>
</dbReference>